<evidence type="ECO:0000313" key="3">
    <source>
        <dbReference type="EMBL" id="KAG0451454.1"/>
    </source>
</evidence>
<name>A0A835PGG1_VANPL</name>
<dbReference type="EMBL" id="JADCNM010000060">
    <property type="protein sequence ID" value="KAG0451454.1"/>
    <property type="molecule type" value="Genomic_DNA"/>
</dbReference>
<comment type="caution">
    <text evidence="3">The sequence shown here is derived from an EMBL/GenBank/DDBJ whole genome shotgun (WGS) entry which is preliminary data.</text>
</comment>
<evidence type="ECO:0000313" key="4">
    <source>
        <dbReference type="Proteomes" id="UP000639772"/>
    </source>
</evidence>
<gene>
    <name evidence="3" type="ORF">HPP92_026259</name>
</gene>
<dbReference type="PROSITE" id="PS50157">
    <property type="entry name" value="ZINC_FINGER_C2H2_2"/>
    <property type="match status" value="1"/>
</dbReference>
<dbReference type="AlphaFoldDB" id="A0A835PGG1"/>
<dbReference type="Gene3D" id="3.30.160.60">
    <property type="entry name" value="Classic Zinc Finger"/>
    <property type="match status" value="1"/>
</dbReference>
<keyword evidence="1" id="KW-0863">Zinc-finger</keyword>
<dbReference type="PANTHER" id="PTHR35744:SF4">
    <property type="entry name" value="OS04G0464600 PROTEIN"/>
    <property type="match status" value="1"/>
</dbReference>
<evidence type="ECO:0000259" key="2">
    <source>
        <dbReference type="PROSITE" id="PS50157"/>
    </source>
</evidence>
<dbReference type="CDD" id="cd18725">
    <property type="entry name" value="PIN_LabA-like"/>
    <property type="match status" value="1"/>
</dbReference>
<protein>
    <recommendedName>
        <fullName evidence="2">C2H2-type domain-containing protein</fullName>
    </recommendedName>
</protein>
<dbReference type="PROSITE" id="PS00028">
    <property type="entry name" value="ZINC_FINGER_C2H2_1"/>
    <property type="match status" value="1"/>
</dbReference>
<evidence type="ECO:0000256" key="1">
    <source>
        <dbReference type="PROSITE-ProRule" id="PRU00042"/>
    </source>
</evidence>
<dbReference type="InterPro" id="IPR013087">
    <property type="entry name" value="Znf_C2H2_type"/>
</dbReference>
<keyword evidence="1" id="KW-0862">Zinc</keyword>
<feature type="domain" description="C2H2-type" evidence="2">
    <location>
        <begin position="143"/>
        <end position="170"/>
    </location>
</feature>
<reference evidence="3 4" key="1">
    <citation type="journal article" date="2020" name="Nat. Food">
        <title>A phased Vanilla planifolia genome enables genetic improvement of flavour and production.</title>
        <authorList>
            <person name="Hasing T."/>
            <person name="Tang H."/>
            <person name="Brym M."/>
            <person name="Khazi F."/>
            <person name="Huang T."/>
            <person name="Chambers A.H."/>
        </authorList>
    </citation>
    <scope>NUCLEOTIDE SEQUENCE [LARGE SCALE GENOMIC DNA]</scope>
    <source>
        <tissue evidence="3">Leaf</tissue>
    </source>
</reference>
<keyword evidence="1" id="KW-0479">Metal-binding</keyword>
<dbReference type="Proteomes" id="UP000639772">
    <property type="component" value="Unassembled WGS sequence"/>
</dbReference>
<dbReference type="GO" id="GO:0008270">
    <property type="term" value="F:zinc ion binding"/>
    <property type="evidence" value="ECO:0007669"/>
    <property type="project" value="UniProtKB-KW"/>
</dbReference>
<dbReference type="InterPro" id="IPR036236">
    <property type="entry name" value="Znf_C2H2_sf"/>
</dbReference>
<dbReference type="PANTHER" id="PTHR35744">
    <property type="entry name" value="C2H2-TYPE DOMAIN-CONTAINING PROTEIN"/>
    <property type="match status" value="1"/>
</dbReference>
<sequence>MSNLKSYRSFRCSEESESISSLFLQSNAYASPADLLSRVPFSLPFPTPQNPNHSFLLFPCRSAARRCFLGPRQQTPNTIPPYDAAVRLRLALSSLGPIRFAVAYANSHTFRHVPAPVRTARAARRAFDRLEDSGAVPPPSEPYICRVCGRNFYIHSKLLNHFKIHEREHTKRLRRLDSATGSRYVRLKAQLNFKMEKYRKVARDILVPRVGYGLREELQRAGVSVRIVGDLPETADRALREHMVETMDRGKIGCLVLISDDTGFVGVVREARMRCLKTVVIGDDGDGSLKRCADASFSWKDVISGRARKEAASAVLKWKDKDMLKKLEWAYRPELESKASECNGSGLFDIVSEGGESFDDECEDFVGKGDTEPWWKLD</sequence>
<organism evidence="3 4">
    <name type="scientific">Vanilla planifolia</name>
    <name type="common">Vanilla</name>
    <dbReference type="NCBI Taxonomy" id="51239"/>
    <lineage>
        <taxon>Eukaryota</taxon>
        <taxon>Viridiplantae</taxon>
        <taxon>Streptophyta</taxon>
        <taxon>Embryophyta</taxon>
        <taxon>Tracheophyta</taxon>
        <taxon>Spermatophyta</taxon>
        <taxon>Magnoliopsida</taxon>
        <taxon>Liliopsida</taxon>
        <taxon>Asparagales</taxon>
        <taxon>Orchidaceae</taxon>
        <taxon>Vanilloideae</taxon>
        <taxon>Vanilleae</taxon>
        <taxon>Vanilla</taxon>
    </lineage>
</organism>
<dbReference type="SUPFAM" id="SSF57667">
    <property type="entry name" value="beta-beta-alpha zinc fingers"/>
    <property type="match status" value="1"/>
</dbReference>
<accession>A0A835PGG1</accession>
<dbReference type="OrthoDB" id="3518456at2759"/>
<proteinExistence type="predicted"/>